<dbReference type="PROSITE" id="PS51379">
    <property type="entry name" value="4FE4S_FER_2"/>
    <property type="match status" value="3"/>
</dbReference>
<dbReference type="STRING" id="1325564.NSJP_0115"/>
<evidence type="ECO:0000256" key="1">
    <source>
        <dbReference type="ARBA" id="ARBA00022723"/>
    </source>
</evidence>
<dbReference type="GO" id="GO:0051536">
    <property type="term" value="F:iron-sulfur cluster binding"/>
    <property type="evidence" value="ECO:0007669"/>
    <property type="project" value="UniProtKB-KW"/>
</dbReference>
<dbReference type="EC" id="1.7.99.4" evidence="5"/>
<dbReference type="GO" id="GO:0046872">
    <property type="term" value="F:metal ion binding"/>
    <property type="evidence" value="ECO:0007669"/>
    <property type="project" value="UniProtKB-KW"/>
</dbReference>
<dbReference type="PROSITE" id="PS00198">
    <property type="entry name" value="4FE4S_FER_1"/>
    <property type="match status" value="1"/>
</dbReference>
<organism evidence="5 6">
    <name type="scientific">Nitrospira japonica</name>
    <dbReference type="NCBI Taxonomy" id="1325564"/>
    <lineage>
        <taxon>Bacteria</taxon>
        <taxon>Pseudomonadati</taxon>
        <taxon>Nitrospirota</taxon>
        <taxon>Nitrospiria</taxon>
        <taxon>Nitrospirales</taxon>
        <taxon>Nitrospiraceae</taxon>
        <taxon>Nitrospira</taxon>
    </lineage>
</organism>
<protein>
    <submittedName>
        <fullName evidence="5">Ferredoxin-type protein NapG</fullName>
        <ecNumber evidence="5">1.7.99.4</ecNumber>
    </submittedName>
</protein>
<evidence type="ECO:0000256" key="3">
    <source>
        <dbReference type="ARBA" id="ARBA00023014"/>
    </source>
</evidence>
<dbReference type="SUPFAM" id="SSF54862">
    <property type="entry name" value="4Fe-4S ferredoxins"/>
    <property type="match status" value="1"/>
</dbReference>
<evidence type="ECO:0000313" key="6">
    <source>
        <dbReference type="Proteomes" id="UP000192042"/>
    </source>
</evidence>
<feature type="domain" description="4Fe-4S ferredoxin-type" evidence="4">
    <location>
        <begin position="53"/>
        <end position="82"/>
    </location>
</feature>
<keyword evidence="1" id="KW-0479">Metal-binding</keyword>
<dbReference type="RefSeq" id="WP_080885002.1">
    <property type="nucleotide sequence ID" value="NZ_LT828648.1"/>
</dbReference>
<dbReference type="PANTHER" id="PTHR43122">
    <property type="entry name" value="FERREDOXIN SUBUNIT OF PYRUVATE:FLAVODOXIN OXIDOREDUCTASE-RELATED"/>
    <property type="match status" value="1"/>
</dbReference>
<dbReference type="Gene3D" id="3.30.70.20">
    <property type="match status" value="2"/>
</dbReference>
<evidence type="ECO:0000259" key="4">
    <source>
        <dbReference type="PROSITE" id="PS51379"/>
    </source>
</evidence>
<keyword evidence="6" id="KW-1185">Reference proteome</keyword>
<reference evidence="5 6" key="1">
    <citation type="submission" date="2017-03" db="EMBL/GenBank/DDBJ databases">
        <authorList>
            <person name="Afonso C.L."/>
            <person name="Miller P.J."/>
            <person name="Scott M.A."/>
            <person name="Spackman E."/>
            <person name="Goraichik I."/>
            <person name="Dimitrov K.M."/>
            <person name="Suarez D.L."/>
            <person name="Swayne D.E."/>
        </authorList>
    </citation>
    <scope>NUCLEOTIDE SEQUENCE [LARGE SCALE GENOMIC DNA]</scope>
    <source>
        <strain evidence="5">Genome sequencing of Nitrospira japonica strain NJ11</strain>
    </source>
</reference>
<dbReference type="PANTHER" id="PTHR43122:SF1">
    <property type="entry name" value="IRON-SULFUR-BINDING PROTEIN"/>
    <property type="match status" value="1"/>
</dbReference>
<evidence type="ECO:0000256" key="2">
    <source>
        <dbReference type="ARBA" id="ARBA00023004"/>
    </source>
</evidence>
<dbReference type="OrthoDB" id="9810688at2"/>
<dbReference type="Pfam" id="PF12838">
    <property type="entry name" value="Fer4_7"/>
    <property type="match status" value="2"/>
</dbReference>
<dbReference type="AlphaFoldDB" id="A0A1W1HZZ3"/>
<sequence>MAIDPKYGRRDFLKDSVLSVAKAAREYSQHAEALPEKVAPAPRTDWLRPPGAVAEPLFLDRCTQCSDCAKACPHGAIVFHQGDGTPIIFPDQAPCMLCEDLPCVAACGTEALVSVPSRDYVRMGTAVVSHRLCTAGQGCHACASKCPTEALSMDFDEQRLLVSGERCVGCGVCEQVCKTVNDHIAIRVTPYRLLSPAC</sequence>
<keyword evidence="2" id="KW-0408">Iron</keyword>
<accession>A0A1W1HZZ3</accession>
<dbReference type="InterPro" id="IPR017896">
    <property type="entry name" value="4Fe4S_Fe-S-bd"/>
</dbReference>
<name>A0A1W1HZZ3_9BACT</name>
<dbReference type="InterPro" id="IPR017900">
    <property type="entry name" value="4Fe4S_Fe_S_CS"/>
</dbReference>
<dbReference type="EMBL" id="LT828648">
    <property type="protein sequence ID" value="SLM46287.1"/>
    <property type="molecule type" value="Genomic_DNA"/>
</dbReference>
<feature type="domain" description="4Fe-4S ferredoxin-type" evidence="4">
    <location>
        <begin position="124"/>
        <end position="156"/>
    </location>
</feature>
<keyword evidence="3" id="KW-0411">Iron-sulfur</keyword>
<dbReference type="GO" id="GO:0016491">
    <property type="term" value="F:oxidoreductase activity"/>
    <property type="evidence" value="ECO:0007669"/>
    <property type="project" value="UniProtKB-KW"/>
</dbReference>
<proteinExistence type="predicted"/>
<evidence type="ECO:0000313" key="5">
    <source>
        <dbReference type="EMBL" id="SLM46287.1"/>
    </source>
</evidence>
<keyword evidence="5" id="KW-0560">Oxidoreductase</keyword>
<dbReference type="KEGG" id="nja:NSJP_0115"/>
<feature type="domain" description="4Fe-4S ferredoxin-type" evidence="4">
    <location>
        <begin position="158"/>
        <end position="189"/>
    </location>
</feature>
<gene>
    <name evidence="5" type="primary">napG</name>
    <name evidence="5" type="ORF">NSJP_0115</name>
</gene>
<dbReference type="Proteomes" id="UP000192042">
    <property type="component" value="Chromosome I"/>
</dbReference>